<dbReference type="Pfam" id="PF00196">
    <property type="entry name" value="GerE"/>
    <property type="match status" value="1"/>
</dbReference>
<comment type="similarity">
    <text evidence="4">Belongs to the globin family.</text>
</comment>
<dbReference type="CDD" id="cd01040">
    <property type="entry name" value="Mb-like"/>
    <property type="match status" value="1"/>
</dbReference>
<feature type="domain" description="HTH luxR-type" evidence="5">
    <location>
        <begin position="1"/>
        <end position="62"/>
    </location>
</feature>
<keyword evidence="4" id="KW-0561">Oxygen transport</keyword>
<dbReference type="CDD" id="cd06170">
    <property type="entry name" value="LuxR_C_like"/>
    <property type="match status" value="1"/>
</dbReference>
<dbReference type="RefSeq" id="WP_221047930.1">
    <property type="nucleotide sequence ID" value="NZ_AP019782.1"/>
</dbReference>
<dbReference type="KEGG" id="moz:MoryE10_01710"/>
<protein>
    <recommendedName>
        <fullName evidence="5">HTH luxR-type domain-containing protein</fullName>
    </recommendedName>
</protein>
<evidence type="ECO:0000313" key="7">
    <source>
        <dbReference type="Proteomes" id="UP000824988"/>
    </source>
</evidence>
<keyword evidence="4" id="KW-0349">Heme</keyword>
<evidence type="ECO:0000256" key="4">
    <source>
        <dbReference type="RuleBase" id="RU000356"/>
    </source>
</evidence>
<dbReference type="AlphaFoldDB" id="A0A8D4VNF2"/>
<dbReference type="Pfam" id="PF00042">
    <property type="entry name" value="Globin"/>
    <property type="match status" value="1"/>
</dbReference>
<dbReference type="GO" id="GO:0005344">
    <property type="term" value="F:oxygen carrier activity"/>
    <property type="evidence" value="ECO:0007669"/>
    <property type="project" value="UniProtKB-KW"/>
</dbReference>
<keyword evidence="1" id="KW-0805">Transcription regulation</keyword>
<keyword evidence="4" id="KW-0813">Transport</keyword>
<dbReference type="EMBL" id="AP019782">
    <property type="protein sequence ID" value="BBL69565.1"/>
    <property type="molecule type" value="Genomic_DNA"/>
</dbReference>
<dbReference type="GO" id="GO:0003677">
    <property type="term" value="F:DNA binding"/>
    <property type="evidence" value="ECO:0007669"/>
    <property type="project" value="UniProtKB-KW"/>
</dbReference>
<dbReference type="PROSITE" id="PS50043">
    <property type="entry name" value="HTH_LUXR_2"/>
    <property type="match status" value="1"/>
</dbReference>
<name>A0A8D4VNF2_9GAMM</name>
<dbReference type="PANTHER" id="PTHR44688">
    <property type="entry name" value="DNA-BINDING TRANSCRIPTIONAL ACTIVATOR DEVR_DOSR"/>
    <property type="match status" value="1"/>
</dbReference>
<dbReference type="InterPro" id="IPR044399">
    <property type="entry name" value="Mb-like_M"/>
</dbReference>
<evidence type="ECO:0000256" key="1">
    <source>
        <dbReference type="ARBA" id="ARBA00023015"/>
    </source>
</evidence>
<evidence type="ECO:0000256" key="3">
    <source>
        <dbReference type="ARBA" id="ARBA00023163"/>
    </source>
</evidence>
<reference evidence="6" key="1">
    <citation type="submission" date="2019-06" db="EMBL/GenBank/DDBJ databases">
        <title>Complete genome sequence of Methylogaea oryzae strain JCM16910.</title>
        <authorList>
            <person name="Asakawa S."/>
        </authorList>
    </citation>
    <scope>NUCLEOTIDE SEQUENCE</scope>
    <source>
        <strain evidence="6">E10</strain>
    </source>
</reference>
<keyword evidence="7" id="KW-1185">Reference proteome</keyword>
<evidence type="ECO:0000259" key="5">
    <source>
        <dbReference type="PROSITE" id="PS50043"/>
    </source>
</evidence>
<accession>A0A8D4VNF2</accession>
<gene>
    <name evidence="6" type="ORF">MoryE10_01710</name>
</gene>
<proteinExistence type="inferred from homology"/>
<dbReference type="SMART" id="SM00421">
    <property type="entry name" value="HTH_LUXR"/>
    <property type="match status" value="1"/>
</dbReference>
<dbReference type="GO" id="GO:0020037">
    <property type="term" value="F:heme binding"/>
    <property type="evidence" value="ECO:0007669"/>
    <property type="project" value="InterPro"/>
</dbReference>
<evidence type="ECO:0000313" key="6">
    <source>
        <dbReference type="EMBL" id="BBL69565.1"/>
    </source>
</evidence>
<dbReference type="GO" id="GO:0006355">
    <property type="term" value="P:regulation of DNA-templated transcription"/>
    <property type="evidence" value="ECO:0007669"/>
    <property type="project" value="InterPro"/>
</dbReference>
<dbReference type="InterPro" id="IPR000792">
    <property type="entry name" value="Tscrpt_reg_LuxR_C"/>
</dbReference>
<organism evidence="6 7">
    <name type="scientific">Methylogaea oryzae</name>
    <dbReference type="NCBI Taxonomy" id="1295382"/>
    <lineage>
        <taxon>Bacteria</taxon>
        <taxon>Pseudomonadati</taxon>
        <taxon>Pseudomonadota</taxon>
        <taxon>Gammaproteobacteria</taxon>
        <taxon>Methylococcales</taxon>
        <taxon>Methylococcaceae</taxon>
        <taxon>Methylogaea</taxon>
    </lineage>
</organism>
<keyword evidence="4" id="KW-0408">Iron</keyword>
<keyword evidence="4" id="KW-0479">Metal-binding</keyword>
<sequence>MCVLTERERQCAALLAEGKRLDEAAHIIGISKRTLDFHLSNARRKLNAKTTTQAVLLYSACGCSSHGVSRTTDRRANQRRRFDKVSMLMLSRPAASSNARSWIQTLVDKSYVRCATTGRFASDFYQAFLNSSPLVAEKFANTDMEHQARLLDYAIRTLILFFRDPMAVTVETIRALGVLHDRQHLNIDPSLYDPWLDALLAAVEKNDPDFNRQLANAWGQVVRHGVAAMRSVREG</sequence>
<evidence type="ECO:0000256" key="2">
    <source>
        <dbReference type="ARBA" id="ARBA00023125"/>
    </source>
</evidence>
<keyword evidence="3" id="KW-0804">Transcription</keyword>
<dbReference type="InterPro" id="IPR000971">
    <property type="entry name" value="Globin"/>
</dbReference>
<dbReference type="Proteomes" id="UP000824988">
    <property type="component" value="Chromosome"/>
</dbReference>
<keyword evidence="2" id="KW-0238">DNA-binding</keyword>
<dbReference type="PANTHER" id="PTHR44688:SF16">
    <property type="entry name" value="DNA-BINDING TRANSCRIPTIONAL ACTIVATOR DEVR_DOSR"/>
    <property type="match status" value="1"/>
</dbReference>